<dbReference type="HOGENOM" id="CLU_016177_0_0_1"/>
<dbReference type="InterPro" id="IPR055334">
    <property type="entry name" value="PEX8-like"/>
</dbReference>
<keyword evidence="2" id="KW-1185">Reference proteome</keyword>
<dbReference type="EMBL" id="KN294015">
    <property type="protein sequence ID" value="EEH37106.1"/>
    <property type="molecule type" value="Genomic_DNA"/>
</dbReference>
<organism evidence="1 2">
    <name type="scientific">Paracoccidioides lutzii (strain ATCC MYA-826 / Pb01)</name>
    <name type="common">Paracoccidioides brasiliensis</name>
    <dbReference type="NCBI Taxonomy" id="502779"/>
    <lineage>
        <taxon>Eukaryota</taxon>
        <taxon>Fungi</taxon>
        <taxon>Dikarya</taxon>
        <taxon>Ascomycota</taxon>
        <taxon>Pezizomycotina</taxon>
        <taxon>Eurotiomycetes</taxon>
        <taxon>Eurotiomycetidae</taxon>
        <taxon>Onygenales</taxon>
        <taxon>Ajellomycetaceae</taxon>
        <taxon>Paracoccidioides</taxon>
    </lineage>
</organism>
<evidence type="ECO:0000313" key="2">
    <source>
        <dbReference type="Proteomes" id="UP000002059"/>
    </source>
</evidence>
<dbReference type="KEGG" id="pbl:PAAG_07524"/>
<dbReference type="OMA" id="LMVQWRQ"/>
<dbReference type="OrthoDB" id="2357318at2759"/>
<dbReference type="VEuPathDB" id="FungiDB:PAAG_07524"/>
<reference evidence="1 2" key="1">
    <citation type="journal article" date="2011" name="PLoS Genet.">
        <title>Comparative genomic analysis of human fungal pathogens causing paracoccidioidomycosis.</title>
        <authorList>
            <person name="Desjardins C.A."/>
            <person name="Champion M.D."/>
            <person name="Holder J.W."/>
            <person name="Muszewska A."/>
            <person name="Goldberg J."/>
            <person name="Bailao A.M."/>
            <person name="Brigido M.M."/>
            <person name="Ferreira M.E."/>
            <person name="Garcia A.M."/>
            <person name="Grynberg M."/>
            <person name="Gujja S."/>
            <person name="Heiman D.I."/>
            <person name="Henn M.R."/>
            <person name="Kodira C.D."/>
            <person name="Leon-Narvaez H."/>
            <person name="Longo L.V."/>
            <person name="Ma L.J."/>
            <person name="Malavazi I."/>
            <person name="Matsuo A.L."/>
            <person name="Morais F.V."/>
            <person name="Pereira M."/>
            <person name="Rodriguez-Brito S."/>
            <person name="Sakthikumar S."/>
            <person name="Salem-Izacc S.M."/>
            <person name="Sykes S.M."/>
            <person name="Teixeira M.M."/>
            <person name="Vallejo M.C."/>
            <person name="Walter M.E."/>
            <person name="Yandava C."/>
            <person name="Young S."/>
            <person name="Zeng Q."/>
            <person name="Zucker J."/>
            <person name="Felipe M.S."/>
            <person name="Goldman G.H."/>
            <person name="Haas B.J."/>
            <person name="McEwen J.G."/>
            <person name="Nino-Vega G."/>
            <person name="Puccia R."/>
            <person name="San-Blas G."/>
            <person name="Soares C.M."/>
            <person name="Birren B.W."/>
            <person name="Cuomo C.A."/>
        </authorList>
    </citation>
    <scope>NUCLEOTIDE SEQUENCE [LARGE SCALE GENOMIC DNA]</scope>
    <source>
        <strain evidence="2">ATCC MYA-826 / Pb01</strain>
    </source>
</reference>
<proteinExistence type="predicted"/>
<dbReference type="PANTHER" id="PTHR39214:SF1">
    <property type="entry name" value="MICROBODY (PEROXISOME) BIOGENESIS PROTEIN PEROXIN 8 (EUROFUNG)"/>
    <property type="match status" value="1"/>
</dbReference>
<dbReference type="AlphaFoldDB" id="C1H9T3"/>
<dbReference type="Pfam" id="PF26001">
    <property type="entry name" value="Pex8"/>
    <property type="match status" value="1"/>
</dbReference>
<dbReference type="PANTHER" id="PTHR39214">
    <property type="entry name" value="MICROBODY (PEROXISOME) BIOGENESIS PROTEIN PEROXIN 8 (EUROFUNG)"/>
    <property type="match status" value="1"/>
</dbReference>
<dbReference type="GeneID" id="9093762"/>
<sequence length="727" mass="80825">MGTERSLAILLRSLHTVSVNQEDTFSLLPSSTGLLALLSNPLNVTLLSSQLLHSPALWSGDVNLETCRRILSVFNTAAISVVHNESQQQGPLSLNIQRRGLERTEWVKAVVQGADDKSPRWRHTILLGGILLGLEGQGLRSLPLHMRRKLESGLVTALQLSLRELDSFPRVARDCIALVLNYTFELLSDAERSKFDYNFILPLLVDSVFFSPEGFSSGYFLGAVDRDICETPAKKFEWSSQSATYLHIRAITAKPLISSLGPLSRLIAHAVENCQEQWLVMQVVDSLLDFTRTLMVQWRQNKLSEVDISEEAEFLDETSRQTTIPALWRLLKTSMFSVIIILRAVLGRAINDCILAADDSAPLLSSKTLHILRNLSFVSARIGQNTFSQYIFVNLTAIDILSQYPALSQEFLESIRPATAGRIPDYPIDRCLDLFFLNIAEHFTLVLSPTVNEELLIAAALPYLAAGGNNNLLEIFEAAHSVVLAVLASPKSADMAVKHLPLYVNTLFAVFPQNLSARQFRLAYKTILQITAPPSPLANSQPLLPSILLELVYERALQAPTIPLAPPTSAPTPADQNHITNNTPQLSEQAILTLTLIDCLCYLRLDALEEWLPLVAHLVNVISDRTMRQQCQERFWDALSSGEMDVERANFCVMWWSTRGGREMVLFGSEEDVKIPYMSGGIGSVELQSIYYVLHFEVHICGPGDEDNPHFLPDNSIAKTPSDSKAT</sequence>
<dbReference type="eggNOG" id="ENOG502S88F">
    <property type="taxonomic scope" value="Eukaryota"/>
</dbReference>
<dbReference type="Proteomes" id="UP000002059">
    <property type="component" value="Partially assembled WGS sequence"/>
</dbReference>
<name>C1H9T3_PARBA</name>
<dbReference type="STRING" id="502779.C1H9T3"/>
<dbReference type="RefSeq" id="XP_002790665.1">
    <property type="nucleotide sequence ID" value="XM_002790619.1"/>
</dbReference>
<accession>C1H9T3</accession>
<evidence type="ECO:0000313" key="1">
    <source>
        <dbReference type="EMBL" id="EEH37106.1"/>
    </source>
</evidence>
<gene>
    <name evidence="1" type="ORF">PAAG_07524</name>
</gene>
<protein>
    <submittedName>
        <fullName evidence="1">Peroxin 8</fullName>
    </submittedName>
</protein>